<evidence type="ECO:0000313" key="3">
    <source>
        <dbReference type="Proteomes" id="UP001257914"/>
    </source>
</evidence>
<reference evidence="2 3" key="1">
    <citation type="submission" date="2023-10" db="EMBL/GenBank/DDBJ databases">
        <title>Psychrosphaera aquimaarina strain SW33 isolated from seawater.</title>
        <authorList>
            <person name="Bayburt H."/>
            <person name="Kim J.M."/>
            <person name="Choi B.J."/>
            <person name="Jeon C.O."/>
        </authorList>
    </citation>
    <scope>NUCLEOTIDE SEQUENCE [LARGE SCALE GENOMIC DNA]</scope>
    <source>
        <strain evidence="2 3">KCTC 52743</strain>
    </source>
</reference>
<organism evidence="2 3">
    <name type="scientific">Psychrosphaera aquimarina</name>
    <dbReference type="NCBI Taxonomy" id="2044854"/>
    <lineage>
        <taxon>Bacteria</taxon>
        <taxon>Pseudomonadati</taxon>
        <taxon>Pseudomonadota</taxon>
        <taxon>Gammaproteobacteria</taxon>
        <taxon>Alteromonadales</taxon>
        <taxon>Pseudoalteromonadaceae</taxon>
        <taxon>Psychrosphaera</taxon>
    </lineage>
</organism>
<keyword evidence="3" id="KW-1185">Reference proteome</keyword>
<gene>
    <name evidence="2" type="ORF">RT723_12690</name>
</gene>
<proteinExistence type="predicted"/>
<keyword evidence="1" id="KW-0812">Transmembrane</keyword>
<dbReference type="Proteomes" id="UP001257914">
    <property type="component" value="Unassembled WGS sequence"/>
</dbReference>
<feature type="transmembrane region" description="Helical" evidence="1">
    <location>
        <begin position="205"/>
        <end position="224"/>
    </location>
</feature>
<protein>
    <recommendedName>
        <fullName evidence="4">DUF3592 domain-containing protein</fullName>
    </recommendedName>
</protein>
<comment type="caution">
    <text evidence="2">The sequence shown here is derived from an EMBL/GenBank/DDBJ whole genome shotgun (WGS) entry which is preliminary data.</text>
</comment>
<keyword evidence="1" id="KW-1133">Transmembrane helix</keyword>
<feature type="transmembrane region" description="Helical" evidence="1">
    <location>
        <begin position="77"/>
        <end position="99"/>
    </location>
</feature>
<evidence type="ECO:0000313" key="2">
    <source>
        <dbReference type="EMBL" id="MDU0113838.1"/>
    </source>
</evidence>
<name>A0ABU3R2F5_9GAMM</name>
<evidence type="ECO:0008006" key="4">
    <source>
        <dbReference type="Google" id="ProtNLM"/>
    </source>
</evidence>
<sequence length="225" mass="26513">MEVNYTKYSYQELLEVKGVIDKQKYPERYQRLLNEIEIRIKNGETSTIENSEMDDDDSSVLWDSLVVYNFKNRYFRIAFGLFYALVSVALLTQILPAFFHTKLANLPAYETTVDNIECKQYTFKQDGKNYTEYDLKVVSYGFTFYVIDMKASTCKNTANRINKGEKVTIWYDGDLIYQLARQNDVVLPYQYLKRYVWHAKVNNSFSFIIGFILFVSTFFDLLLIA</sequence>
<dbReference type="RefSeq" id="WP_315947441.1">
    <property type="nucleotide sequence ID" value="NZ_JAWCUA010000010.1"/>
</dbReference>
<evidence type="ECO:0000256" key="1">
    <source>
        <dbReference type="SAM" id="Phobius"/>
    </source>
</evidence>
<accession>A0ABU3R2F5</accession>
<dbReference type="EMBL" id="JAWCUA010000010">
    <property type="protein sequence ID" value="MDU0113838.1"/>
    <property type="molecule type" value="Genomic_DNA"/>
</dbReference>
<keyword evidence="1" id="KW-0472">Membrane</keyword>